<dbReference type="GO" id="GO:0008270">
    <property type="term" value="F:zinc ion binding"/>
    <property type="evidence" value="ECO:0007669"/>
    <property type="project" value="UniProtKB-KW"/>
</dbReference>
<dbReference type="InterPro" id="IPR047021">
    <property type="entry name" value="REXO1/3/4-like"/>
</dbReference>
<comment type="caution">
    <text evidence="10">The sequence shown here is derived from an EMBL/GenBank/DDBJ whole genome shotgun (WGS) entry which is preliminary data.</text>
</comment>
<gene>
    <name evidence="10" type="ORF">GOP47_0002564</name>
</gene>
<dbReference type="InterPro" id="IPR037431">
    <property type="entry name" value="REX4_DEDDh_dom"/>
</dbReference>
<keyword evidence="5" id="KW-0378">Hydrolase</keyword>
<evidence type="ECO:0000256" key="1">
    <source>
        <dbReference type="ARBA" id="ARBA00004123"/>
    </source>
</evidence>
<feature type="domain" description="C2H2-type" evidence="9">
    <location>
        <begin position="32"/>
        <end position="61"/>
    </location>
</feature>
<dbReference type="OrthoDB" id="8191639at2759"/>
<keyword evidence="8" id="KW-0862">Zinc</keyword>
<keyword evidence="6" id="KW-0269">Exonuclease</keyword>
<protein>
    <recommendedName>
        <fullName evidence="3">RNA exonuclease 4</fullName>
    </recommendedName>
</protein>
<evidence type="ECO:0000256" key="5">
    <source>
        <dbReference type="ARBA" id="ARBA00022801"/>
    </source>
</evidence>
<keyword evidence="8" id="KW-0479">Metal-binding</keyword>
<accession>A0A9D4VBU3</accession>
<comment type="similarity">
    <text evidence="2">Belongs to the REXO4 family.</text>
</comment>
<dbReference type="PANTHER" id="PTHR12801:SF123">
    <property type="entry name" value="RNA EXONUCLEASE 4"/>
    <property type="match status" value="1"/>
</dbReference>
<evidence type="ECO:0000256" key="4">
    <source>
        <dbReference type="ARBA" id="ARBA00022722"/>
    </source>
</evidence>
<dbReference type="SMART" id="SM00479">
    <property type="entry name" value="EXOIII"/>
    <property type="match status" value="1"/>
</dbReference>
<dbReference type="Pfam" id="PF00929">
    <property type="entry name" value="RNase_T"/>
    <property type="match status" value="1"/>
</dbReference>
<dbReference type="GO" id="GO:0008408">
    <property type="term" value="F:3'-5' exonuclease activity"/>
    <property type="evidence" value="ECO:0007669"/>
    <property type="project" value="InterPro"/>
</dbReference>
<proteinExistence type="inferred from homology"/>
<evidence type="ECO:0000313" key="10">
    <source>
        <dbReference type="EMBL" id="KAI5082821.1"/>
    </source>
</evidence>
<dbReference type="PANTHER" id="PTHR12801">
    <property type="entry name" value="RNA EXONUCLEASE REXO1 / RECO3 FAMILY MEMBER-RELATED"/>
    <property type="match status" value="1"/>
</dbReference>
<dbReference type="InterPro" id="IPR036397">
    <property type="entry name" value="RNaseH_sf"/>
</dbReference>
<dbReference type="CDD" id="cd06144">
    <property type="entry name" value="REX4_like"/>
    <property type="match status" value="1"/>
</dbReference>
<evidence type="ECO:0000256" key="2">
    <source>
        <dbReference type="ARBA" id="ARBA00010489"/>
    </source>
</evidence>
<dbReference type="GO" id="GO:0003676">
    <property type="term" value="F:nucleic acid binding"/>
    <property type="evidence" value="ECO:0007669"/>
    <property type="project" value="InterPro"/>
</dbReference>
<keyword evidence="11" id="KW-1185">Reference proteome</keyword>
<keyword evidence="7" id="KW-0539">Nucleus</keyword>
<sequence length="368" mass="41134">MGTCWKEAEQLLKTLPTLIASEEDSSRVCGLSKCAACFKQFKQKAFFIEHMQKAGHSPHEPICAHCGKHCRCLDALREHLSGPLAKKECALEFNKRGCSLCLNIFESPDALAEHRPSCQHTAATSSLVICGATNSRKRVQGPRDSIHDLSNRRPAVALDCEMVGGGPDGSVDLCARVCIVDESENVLLNTYVKPELPVTDYRFGFTGVHPEDLAKAMPMKVARKAVEEILYDGAESWTGNRNARLLVGHSLHHDLSCLGVKFPVHLQRDTAYYPPLLRTSNVSNKLQYLTSTYLGYKIQEGKSHDPHEDAIAAMRLYKRMRMASHIHGWSKLGELSLAFRKNEELEAMSPEELLELSQPRFQCWCLDD</sequence>
<dbReference type="GO" id="GO:0006364">
    <property type="term" value="P:rRNA processing"/>
    <property type="evidence" value="ECO:0007669"/>
    <property type="project" value="InterPro"/>
</dbReference>
<dbReference type="InterPro" id="IPR013520">
    <property type="entry name" value="Ribonucl_H"/>
</dbReference>
<reference evidence="10" key="1">
    <citation type="submission" date="2021-01" db="EMBL/GenBank/DDBJ databases">
        <title>Adiantum capillus-veneris genome.</title>
        <authorList>
            <person name="Fang Y."/>
            <person name="Liao Q."/>
        </authorList>
    </citation>
    <scope>NUCLEOTIDE SEQUENCE</scope>
    <source>
        <strain evidence="10">H3</strain>
        <tissue evidence="10">Leaf</tissue>
    </source>
</reference>
<keyword evidence="4" id="KW-0540">Nuclease</keyword>
<evidence type="ECO:0000259" key="9">
    <source>
        <dbReference type="PROSITE" id="PS50157"/>
    </source>
</evidence>
<dbReference type="Proteomes" id="UP000886520">
    <property type="component" value="Chromosome 3"/>
</dbReference>
<evidence type="ECO:0000256" key="6">
    <source>
        <dbReference type="ARBA" id="ARBA00022839"/>
    </source>
</evidence>
<dbReference type="PROSITE" id="PS00028">
    <property type="entry name" value="ZINC_FINGER_C2H2_1"/>
    <property type="match status" value="2"/>
</dbReference>
<comment type="subcellular location">
    <subcellularLocation>
        <location evidence="1">Nucleus</location>
    </subcellularLocation>
</comment>
<dbReference type="AlphaFoldDB" id="A0A9D4VBU3"/>
<evidence type="ECO:0000256" key="3">
    <source>
        <dbReference type="ARBA" id="ARBA00016937"/>
    </source>
</evidence>
<dbReference type="GO" id="GO:0005634">
    <property type="term" value="C:nucleus"/>
    <property type="evidence" value="ECO:0007669"/>
    <property type="project" value="UniProtKB-SubCell"/>
</dbReference>
<dbReference type="EMBL" id="JABFUD020000002">
    <property type="protein sequence ID" value="KAI5082821.1"/>
    <property type="molecule type" value="Genomic_DNA"/>
</dbReference>
<evidence type="ECO:0000256" key="7">
    <source>
        <dbReference type="ARBA" id="ARBA00023242"/>
    </source>
</evidence>
<keyword evidence="8" id="KW-0863">Zinc-finger</keyword>
<organism evidence="10 11">
    <name type="scientific">Adiantum capillus-veneris</name>
    <name type="common">Maidenhair fern</name>
    <dbReference type="NCBI Taxonomy" id="13818"/>
    <lineage>
        <taxon>Eukaryota</taxon>
        <taxon>Viridiplantae</taxon>
        <taxon>Streptophyta</taxon>
        <taxon>Embryophyta</taxon>
        <taxon>Tracheophyta</taxon>
        <taxon>Polypodiopsida</taxon>
        <taxon>Polypodiidae</taxon>
        <taxon>Polypodiales</taxon>
        <taxon>Pteridineae</taxon>
        <taxon>Pteridaceae</taxon>
        <taxon>Vittarioideae</taxon>
        <taxon>Adiantum</taxon>
    </lineage>
</organism>
<name>A0A9D4VBU3_ADICA</name>
<evidence type="ECO:0000256" key="8">
    <source>
        <dbReference type="PROSITE-ProRule" id="PRU00042"/>
    </source>
</evidence>
<dbReference type="InterPro" id="IPR013087">
    <property type="entry name" value="Znf_C2H2_type"/>
</dbReference>
<dbReference type="Gene3D" id="3.30.420.10">
    <property type="entry name" value="Ribonuclease H-like superfamily/Ribonuclease H"/>
    <property type="match status" value="1"/>
</dbReference>
<dbReference type="PROSITE" id="PS50157">
    <property type="entry name" value="ZINC_FINGER_C2H2_2"/>
    <property type="match status" value="1"/>
</dbReference>
<dbReference type="SUPFAM" id="SSF53098">
    <property type="entry name" value="Ribonuclease H-like"/>
    <property type="match status" value="1"/>
</dbReference>
<evidence type="ECO:0000313" key="11">
    <source>
        <dbReference type="Proteomes" id="UP000886520"/>
    </source>
</evidence>
<dbReference type="InterPro" id="IPR012337">
    <property type="entry name" value="RNaseH-like_sf"/>
</dbReference>